<proteinExistence type="predicted"/>
<dbReference type="Gene3D" id="3.40.50.970">
    <property type="match status" value="1"/>
</dbReference>
<evidence type="ECO:0000313" key="1">
    <source>
        <dbReference type="EMBL" id="MFD0786962.1"/>
    </source>
</evidence>
<reference evidence="2" key="1">
    <citation type="journal article" date="2019" name="Int. J. Syst. Evol. Microbiol.">
        <title>The Global Catalogue of Microorganisms (GCM) 10K type strain sequencing project: providing services to taxonomists for standard genome sequencing and annotation.</title>
        <authorList>
            <consortium name="The Broad Institute Genomics Platform"/>
            <consortium name="The Broad Institute Genome Sequencing Center for Infectious Disease"/>
            <person name="Wu L."/>
            <person name="Ma J."/>
        </authorList>
    </citation>
    <scope>NUCLEOTIDE SEQUENCE [LARGE SCALE GENOMIC DNA]</scope>
    <source>
        <strain evidence="2">JCM 32148</strain>
    </source>
</reference>
<dbReference type="EMBL" id="JBHTHM010001677">
    <property type="protein sequence ID" value="MFD0786962.1"/>
    <property type="molecule type" value="Genomic_DNA"/>
</dbReference>
<gene>
    <name evidence="1" type="ORF">ACFQZ8_23940</name>
</gene>
<protein>
    <submittedName>
        <fullName evidence="1">Transketolase</fullName>
    </submittedName>
</protein>
<evidence type="ECO:0000313" key="2">
    <source>
        <dbReference type="Proteomes" id="UP001597053"/>
    </source>
</evidence>
<dbReference type="InterPro" id="IPR029061">
    <property type="entry name" value="THDP-binding"/>
</dbReference>
<sequence>MLSDVTTPQDLDDRFRETLAALGTPPHRRDPAEPVTDGATLTGAQALDLFDAQVTSRQLDLAGRWLRSFGEGFYTIGSAGHEANALVAAVLQPTDPALLHYRSGAFYCVRAAQAASGPAHVVASEPG</sequence>
<feature type="non-terminal residue" evidence="1">
    <location>
        <position position="127"/>
    </location>
</feature>
<dbReference type="Proteomes" id="UP001597053">
    <property type="component" value="Unassembled WGS sequence"/>
</dbReference>
<name>A0ABW3A7V8_9ACTN</name>
<comment type="caution">
    <text evidence="1">The sequence shown here is derived from an EMBL/GenBank/DDBJ whole genome shotgun (WGS) entry which is preliminary data.</text>
</comment>
<organism evidence="1 2">
    <name type="scientific">Micromonospora azadirachtae</name>
    <dbReference type="NCBI Taxonomy" id="1970735"/>
    <lineage>
        <taxon>Bacteria</taxon>
        <taxon>Bacillati</taxon>
        <taxon>Actinomycetota</taxon>
        <taxon>Actinomycetes</taxon>
        <taxon>Micromonosporales</taxon>
        <taxon>Micromonosporaceae</taxon>
        <taxon>Micromonospora</taxon>
    </lineage>
</organism>
<accession>A0ABW3A7V8</accession>
<dbReference type="SUPFAM" id="SSF52518">
    <property type="entry name" value="Thiamin diphosphate-binding fold (THDP-binding)"/>
    <property type="match status" value="1"/>
</dbReference>
<keyword evidence="2" id="KW-1185">Reference proteome</keyword>